<reference evidence="1 2" key="1">
    <citation type="submission" date="2019-03" db="EMBL/GenBank/DDBJ databases">
        <title>Genomic Encyclopedia of Archaeal and Bacterial Type Strains, Phase II (KMG-II): from individual species to whole genera.</title>
        <authorList>
            <person name="Goeker M."/>
        </authorList>
    </citation>
    <scope>NUCLEOTIDE SEQUENCE [LARGE SCALE GENOMIC DNA]</scope>
    <source>
        <strain evidence="1 2">DSM 45499</strain>
    </source>
</reference>
<gene>
    <name evidence="1" type="ORF">CLV71_124133</name>
</gene>
<protein>
    <submittedName>
        <fullName evidence="1">Uncharacterized protein</fullName>
    </submittedName>
</protein>
<organism evidence="1 2">
    <name type="scientific">Actinophytocola oryzae</name>
    <dbReference type="NCBI Taxonomy" id="502181"/>
    <lineage>
        <taxon>Bacteria</taxon>
        <taxon>Bacillati</taxon>
        <taxon>Actinomycetota</taxon>
        <taxon>Actinomycetes</taxon>
        <taxon>Pseudonocardiales</taxon>
        <taxon>Pseudonocardiaceae</taxon>
    </lineage>
</organism>
<name>A0A4R7UVN8_9PSEU</name>
<dbReference type="AlphaFoldDB" id="A0A4R7UVN8"/>
<accession>A0A4R7UVN8</accession>
<comment type="caution">
    <text evidence="1">The sequence shown here is derived from an EMBL/GenBank/DDBJ whole genome shotgun (WGS) entry which is preliminary data.</text>
</comment>
<proteinExistence type="predicted"/>
<keyword evidence="2" id="KW-1185">Reference proteome</keyword>
<dbReference type="RefSeq" id="WP_133908554.1">
    <property type="nucleotide sequence ID" value="NZ_SOCP01000024.1"/>
</dbReference>
<evidence type="ECO:0000313" key="1">
    <source>
        <dbReference type="EMBL" id="TDV40114.1"/>
    </source>
</evidence>
<sequence>MAVPARAPALASAPGRIVCKEPLTVWYEGTLWLTCPVEGWNCARIERFGTGTTEEWAQDVMDVHVDVRHKRWT</sequence>
<evidence type="ECO:0000313" key="2">
    <source>
        <dbReference type="Proteomes" id="UP000294927"/>
    </source>
</evidence>
<dbReference type="Proteomes" id="UP000294927">
    <property type="component" value="Unassembled WGS sequence"/>
</dbReference>
<dbReference type="EMBL" id="SOCP01000024">
    <property type="protein sequence ID" value="TDV40114.1"/>
    <property type="molecule type" value="Genomic_DNA"/>
</dbReference>